<feature type="region of interest" description="Disordered" evidence="1">
    <location>
        <begin position="1"/>
        <end position="22"/>
    </location>
</feature>
<keyword evidence="3" id="KW-1185">Reference proteome</keyword>
<name>A0ABV3KUA3_STRGS</name>
<evidence type="ECO:0000313" key="3">
    <source>
        <dbReference type="Proteomes" id="UP001553148"/>
    </source>
</evidence>
<protein>
    <submittedName>
        <fullName evidence="2">Uncharacterized protein</fullName>
    </submittedName>
</protein>
<feature type="compositionally biased region" description="Basic and acidic residues" evidence="1">
    <location>
        <begin position="7"/>
        <end position="22"/>
    </location>
</feature>
<dbReference type="EMBL" id="JBFAUJ010000011">
    <property type="protein sequence ID" value="MEV8462884.1"/>
    <property type="molecule type" value="Genomic_DNA"/>
</dbReference>
<evidence type="ECO:0000256" key="1">
    <source>
        <dbReference type="SAM" id="MobiDB-lite"/>
    </source>
</evidence>
<dbReference type="Proteomes" id="UP001553148">
    <property type="component" value="Unassembled WGS sequence"/>
</dbReference>
<accession>A0ABV3KUA3</accession>
<dbReference type="RefSeq" id="WP_162655477.1">
    <property type="nucleotide sequence ID" value="NZ_JBFAUJ010000011.1"/>
</dbReference>
<comment type="caution">
    <text evidence="2">The sequence shown here is derived from an EMBL/GenBank/DDBJ whole genome shotgun (WGS) entry which is preliminary data.</text>
</comment>
<organism evidence="2 3">
    <name type="scientific">Streptomyces griseosporeus</name>
    <dbReference type="NCBI Taxonomy" id="1910"/>
    <lineage>
        <taxon>Bacteria</taxon>
        <taxon>Bacillati</taxon>
        <taxon>Actinomycetota</taxon>
        <taxon>Actinomycetes</taxon>
        <taxon>Kitasatosporales</taxon>
        <taxon>Streptomycetaceae</taxon>
        <taxon>Streptomyces</taxon>
    </lineage>
</organism>
<proteinExistence type="predicted"/>
<reference evidence="2 3" key="1">
    <citation type="submission" date="2024-06" db="EMBL/GenBank/DDBJ databases">
        <title>The Natural Products Discovery Center: Release of the First 8490 Sequenced Strains for Exploring Actinobacteria Biosynthetic Diversity.</title>
        <authorList>
            <person name="Kalkreuter E."/>
            <person name="Kautsar S.A."/>
            <person name="Yang D."/>
            <person name="Bader C.D."/>
            <person name="Teijaro C.N."/>
            <person name="Fluegel L."/>
            <person name="Davis C.M."/>
            <person name="Simpson J.R."/>
            <person name="Lauterbach L."/>
            <person name="Steele A.D."/>
            <person name="Gui C."/>
            <person name="Meng S."/>
            <person name="Li G."/>
            <person name="Viehrig K."/>
            <person name="Ye F."/>
            <person name="Su P."/>
            <person name="Kiefer A.F."/>
            <person name="Nichols A."/>
            <person name="Cepeda A.J."/>
            <person name="Yan W."/>
            <person name="Fan B."/>
            <person name="Jiang Y."/>
            <person name="Adhikari A."/>
            <person name="Zheng C.-J."/>
            <person name="Schuster L."/>
            <person name="Cowan T.M."/>
            <person name="Smanski M.J."/>
            <person name="Chevrette M.G."/>
            <person name="De Carvalho L.P.S."/>
            <person name="Shen B."/>
        </authorList>
    </citation>
    <scope>NUCLEOTIDE SEQUENCE [LARGE SCALE GENOMIC DNA]</scope>
    <source>
        <strain evidence="2 3">NPDC052360</strain>
    </source>
</reference>
<evidence type="ECO:0000313" key="2">
    <source>
        <dbReference type="EMBL" id="MEV8462884.1"/>
    </source>
</evidence>
<sequence length="56" mass="6539">MGLFTRKSNDEAAYRSGEDRAERAIREKKVAEHEQLLTELNAHPQTLRGFRDRLAR</sequence>
<gene>
    <name evidence="2" type="ORF">AB0470_25410</name>
</gene>